<dbReference type="InterPro" id="IPR001898">
    <property type="entry name" value="SLC13A/DASS"/>
</dbReference>
<keyword evidence="8" id="KW-1185">Reference proteome</keyword>
<protein>
    <recommendedName>
        <fullName evidence="10">Sodium:sulfate symporter</fullName>
    </recommendedName>
</protein>
<dbReference type="Proteomes" id="UP000270112">
    <property type="component" value="Unassembled WGS sequence"/>
</dbReference>
<evidence type="ECO:0000256" key="2">
    <source>
        <dbReference type="ARBA" id="ARBA00022692"/>
    </source>
</evidence>
<keyword evidence="2 5" id="KW-0812">Transmembrane</keyword>
<feature type="transmembrane region" description="Helical" evidence="5">
    <location>
        <begin position="38"/>
        <end position="54"/>
    </location>
</feature>
<feature type="transmembrane region" description="Helical" evidence="5">
    <location>
        <begin position="400"/>
        <end position="418"/>
    </location>
</feature>
<feature type="transmembrane region" description="Helical" evidence="5">
    <location>
        <begin position="61"/>
        <end position="81"/>
    </location>
</feature>
<feature type="transmembrane region" description="Helical" evidence="5">
    <location>
        <begin position="269"/>
        <end position="285"/>
    </location>
</feature>
<feature type="transmembrane region" description="Helical" evidence="5">
    <location>
        <begin position="87"/>
        <end position="107"/>
    </location>
</feature>
<comment type="caution">
    <text evidence="7">The sequence shown here is derived from an EMBL/GenBank/DDBJ whole genome shotgun (WGS) entry which is preliminary data.</text>
</comment>
<comment type="subcellular location">
    <subcellularLocation>
        <location evidence="1">Membrane</location>
        <topology evidence="1">Multi-pass membrane protein</topology>
    </subcellularLocation>
</comment>
<feature type="transmembrane region" description="Helical" evidence="5">
    <location>
        <begin position="216"/>
        <end position="234"/>
    </location>
</feature>
<keyword evidence="4 5" id="KW-0472">Membrane</keyword>
<feature type="transmembrane region" description="Helical" evidence="5">
    <location>
        <begin position="438"/>
        <end position="462"/>
    </location>
</feature>
<organism evidence="7 9">
    <name type="scientific">Eggerthella sinensis</name>
    <dbReference type="NCBI Taxonomy" id="242230"/>
    <lineage>
        <taxon>Bacteria</taxon>
        <taxon>Bacillati</taxon>
        <taxon>Actinomycetota</taxon>
        <taxon>Coriobacteriia</taxon>
        <taxon>Eggerthellales</taxon>
        <taxon>Eggerthellaceae</taxon>
        <taxon>Eggerthella</taxon>
    </lineage>
</organism>
<reference evidence="6 8" key="1">
    <citation type="journal article" date="2018" name="Elife">
        <title>Discovery and characterization of a prevalent human gut bacterial enzyme sufficient for the inactivation of a family of plant toxins.</title>
        <authorList>
            <person name="Koppel N."/>
            <person name="Bisanz J.E."/>
            <person name="Pandelia M.E."/>
            <person name="Turnbaugh P.J."/>
            <person name="Balskus E.P."/>
        </authorList>
    </citation>
    <scope>NUCLEOTIDE SEQUENCE [LARGE SCALE GENOMIC DNA]</scope>
    <source>
        <strain evidence="6 8">DSM 16107</strain>
    </source>
</reference>
<dbReference type="OrthoDB" id="3170849at2"/>
<keyword evidence="3 5" id="KW-1133">Transmembrane helix</keyword>
<dbReference type="RefSeq" id="WP_114547911.1">
    <property type="nucleotide sequence ID" value="NZ_PPTT01000052.1"/>
</dbReference>
<feature type="transmembrane region" description="Helical" evidence="5">
    <location>
        <begin position="361"/>
        <end position="388"/>
    </location>
</feature>
<evidence type="ECO:0000313" key="7">
    <source>
        <dbReference type="EMBL" id="RNM40134.1"/>
    </source>
</evidence>
<dbReference type="EMBL" id="QICC01000104">
    <property type="protein sequence ID" value="RNM40134.1"/>
    <property type="molecule type" value="Genomic_DNA"/>
</dbReference>
<feature type="transmembrane region" description="Helical" evidence="5">
    <location>
        <begin position="322"/>
        <end position="346"/>
    </location>
</feature>
<evidence type="ECO:0008006" key="10">
    <source>
        <dbReference type="Google" id="ProtNLM"/>
    </source>
</evidence>
<evidence type="ECO:0000256" key="5">
    <source>
        <dbReference type="SAM" id="Phobius"/>
    </source>
</evidence>
<feature type="transmembrane region" description="Helical" evidence="5">
    <location>
        <begin position="291"/>
        <end position="310"/>
    </location>
</feature>
<evidence type="ECO:0000256" key="1">
    <source>
        <dbReference type="ARBA" id="ARBA00004141"/>
    </source>
</evidence>
<dbReference type="Proteomes" id="UP000253817">
    <property type="component" value="Unassembled WGS sequence"/>
</dbReference>
<name>A0A3N0IT10_9ACTN</name>
<dbReference type="PANTHER" id="PTHR10283">
    <property type="entry name" value="SOLUTE CARRIER FAMILY 13 MEMBER"/>
    <property type="match status" value="1"/>
</dbReference>
<evidence type="ECO:0000313" key="6">
    <source>
        <dbReference type="EMBL" id="RDB62903.1"/>
    </source>
</evidence>
<proteinExistence type="predicted"/>
<gene>
    <name evidence="6" type="ORF">C1876_17025</name>
    <name evidence="7" type="ORF">DMP09_15700</name>
</gene>
<dbReference type="PROSITE" id="PS51257">
    <property type="entry name" value="PROKAR_LIPOPROTEIN"/>
    <property type="match status" value="1"/>
</dbReference>
<evidence type="ECO:0000256" key="4">
    <source>
        <dbReference type="ARBA" id="ARBA00023136"/>
    </source>
</evidence>
<dbReference type="AlphaFoldDB" id="A0A3N0IT10"/>
<feature type="transmembrane region" description="Helical" evidence="5">
    <location>
        <begin position="173"/>
        <end position="204"/>
    </location>
</feature>
<dbReference type="EMBL" id="PPTT01000052">
    <property type="protein sequence ID" value="RDB62903.1"/>
    <property type="molecule type" value="Genomic_DNA"/>
</dbReference>
<evidence type="ECO:0000256" key="3">
    <source>
        <dbReference type="ARBA" id="ARBA00022989"/>
    </source>
</evidence>
<evidence type="ECO:0000313" key="9">
    <source>
        <dbReference type="Proteomes" id="UP000270112"/>
    </source>
</evidence>
<reference evidence="9" key="2">
    <citation type="submission" date="2018-05" db="EMBL/GenBank/DDBJ databases">
        <title>Genome Sequencing of selected type strains of the family Eggerthellaceae.</title>
        <authorList>
            <person name="Danylec N."/>
            <person name="Stoll D.A."/>
            <person name="Doetsch A."/>
            <person name="Huch M."/>
        </authorList>
    </citation>
    <scope>NUCLEOTIDE SEQUENCE [LARGE SCALE GENOMIC DNA]</scope>
    <source>
        <strain evidence="9">DSM 16107</strain>
    </source>
</reference>
<reference evidence="7" key="3">
    <citation type="journal article" date="2019" name="Microbiol. Resour. Announc.">
        <title>Draft Genome Sequences of Type Strains of Gordonibacter faecihominis, Paraeggerthella hongkongensis, Parvibacter caecicola,Slackia equolifaciens, Slackia faecicanis, and Slackia isoflavoniconvertens.</title>
        <authorList>
            <person name="Danylec N."/>
            <person name="Stoll D.A."/>
            <person name="Dotsch A."/>
            <person name="Huch M."/>
        </authorList>
    </citation>
    <scope>NUCLEOTIDE SEQUENCE</scope>
    <source>
        <strain evidence="7">DSM 16107</strain>
    </source>
</reference>
<dbReference type="GO" id="GO:0005886">
    <property type="term" value="C:plasma membrane"/>
    <property type="evidence" value="ECO:0007669"/>
    <property type="project" value="TreeGrafter"/>
</dbReference>
<evidence type="ECO:0000313" key="8">
    <source>
        <dbReference type="Proteomes" id="UP000253817"/>
    </source>
</evidence>
<sequence length="466" mass="49518">MKGKTIKLVIFALVSLACVALGWFIAPLEGLDPGGMRFLAIFIWWVVMLVLELTPLHITSLIACVLCIATGVPDAGAIVFSQLGSPTVLLMLGAFGLAAALAASGLLKRIALRVVRLAPKTGLAQLLSFEAAAALITPWIPAAVGKQAILVPLGEQIAGQLGFKPHGRARTSFFLIVLFFTIPVGACFLTGYASVATALAFIPYEISWVGWLRGSAVYLVTLIVLLTAFIVFYFRSSKEDAVDDIDADAITRAVDEQLAQMGRMSKKEWFSLAVMVGAVALFLMGDQIGVPAYIVALGAWLLLAVGNLFTTQDFMVKLNWPILIFIGTTLGLIGLLQATGVAAWIASLTAPMLAPFMSNPFLFVAALVILVYLLRFAMVGPTVITALAAAMFASSGVDPFVYVFVILVSGIVFLLYYQNPTVVAAMGLTGGNVVQKDITTGAVAFMVANLAALLISVPYWMVLGMI</sequence>
<accession>A0A3N0IT10</accession>
<dbReference type="Pfam" id="PF00939">
    <property type="entry name" value="Na_sulph_symp"/>
    <property type="match status" value="1"/>
</dbReference>
<dbReference type="GO" id="GO:0022857">
    <property type="term" value="F:transmembrane transporter activity"/>
    <property type="evidence" value="ECO:0007669"/>
    <property type="project" value="InterPro"/>
</dbReference>